<dbReference type="InterPro" id="IPR012840">
    <property type="entry name" value="NrdG2"/>
</dbReference>
<dbReference type="SFLD" id="SFLDS00029">
    <property type="entry name" value="Radical_SAM"/>
    <property type="match status" value="1"/>
</dbReference>
<keyword evidence="9" id="KW-1185">Reference proteome</keyword>
<dbReference type="AlphaFoldDB" id="A0A1I6LH16"/>
<evidence type="ECO:0000256" key="2">
    <source>
        <dbReference type="ARBA" id="ARBA00022485"/>
    </source>
</evidence>
<keyword evidence="4" id="KW-0479">Metal-binding</keyword>
<accession>A0A1I6LH16</accession>
<comment type="cofactor">
    <cofactor evidence="1">
        <name>[4Fe-4S] cluster</name>
        <dbReference type="ChEBI" id="CHEBI:49883"/>
    </cofactor>
</comment>
<dbReference type="PANTHER" id="PTHR30352">
    <property type="entry name" value="PYRUVATE FORMATE-LYASE-ACTIVATING ENZYME"/>
    <property type="match status" value="1"/>
</dbReference>
<keyword evidence="5" id="KW-0408">Iron</keyword>
<evidence type="ECO:0000259" key="7">
    <source>
        <dbReference type="PROSITE" id="PS51918"/>
    </source>
</evidence>
<protein>
    <submittedName>
        <fullName evidence="8">Pyruvate formate lyase activating enzyme</fullName>
    </submittedName>
</protein>
<reference evidence="8 9" key="1">
    <citation type="submission" date="2016-10" db="EMBL/GenBank/DDBJ databases">
        <authorList>
            <person name="de Groot N.N."/>
        </authorList>
    </citation>
    <scope>NUCLEOTIDE SEQUENCE [LARGE SCALE GENOMIC DNA]</scope>
    <source>
        <strain evidence="8 9">743A</strain>
    </source>
</reference>
<evidence type="ECO:0000256" key="6">
    <source>
        <dbReference type="ARBA" id="ARBA00023014"/>
    </source>
</evidence>
<dbReference type="Proteomes" id="UP000199659">
    <property type="component" value="Unassembled WGS sequence"/>
</dbReference>
<dbReference type="PANTHER" id="PTHR30352:SF13">
    <property type="entry name" value="GLYCYL-RADICAL ENZYME ACTIVATING ENZYME YJJW-RELATED"/>
    <property type="match status" value="1"/>
</dbReference>
<keyword evidence="8" id="KW-0456">Lyase</keyword>
<evidence type="ECO:0000313" key="9">
    <source>
        <dbReference type="Proteomes" id="UP000199659"/>
    </source>
</evidence>
<sequence>MLIDGIQKVTLLDYPGHIAATLFLANCNFRCPFCHNRDLVLTPEHQNAITLDEVISFLKTRIHILEGVCITGGEPTLNPELSFLLEEIKSLGFLVKLDTNGSNPDILQHLLERNLLDYIAMDIKNAKENYFKTIGKLNFSLQNIEDSVTIIMNSEISYEFRTTIVKELHTQHDIEEISHWLAGAEAYYLQNFQPSEQVIYPFLHAHTKDTLEQFCQVARKEIEHVEIRGI</sequence>
<dbReference type="InterPro" id="IPR034457">
    <property type="entry name" value="Organic_radical-activating"/>
</dbReference>
<dbReference type="Gene3D" id="3.20.20.70">
    <property type="entry name" value="Aldolase class I"/>
    <property type="match status" value="1"/>
</dbReference>
<feature type="domain" description="Radical SAM core" evidence="7">
    <location>
        <begin position="12"/>
        <end position="230"/>
    </location>
</feature>
<dbReference type="SFLD" id="SFLDG01094">
    <property type="entry name" value="Uncharacterised_Radical_SAM_Su"/>
    <property type="match status" value="1"/>
</dbReference>
<dbReference type="GO" id="GO:0046872">
    <property type="term" value="F:metal ion binding"/>
    <property type="evidence" value="ECO:0007669"/>
    <property type="project" value="UniProtKB-KW"/>
</dbReference>
<evidence type="ECO:0000256" key="3">
    <source>
        <dbReference type="ARBA" id="ARBA00022691"/>
    </source>
</evidence>
<proteinExistence type="predicted"/>
<dbReference type="InterPro" id="IPR007197">
    <property type="entry name" value="rSAM"/>
</dbReference>
<keyword evidence="2" id="KW-0004">4Fe-4S</keyword>
<dbReference type="Pfam" id="PF04055">
    <property type="entry name" value="Radical_SAM"/>
    <property type="match status" value="1"/>
</dbReference>
<dbReference type="STRING" id="37658.SAMN05661086_03292"/>
<dbReference type="RefSeq" id="WP_092563256.1">
    <property type="nucleotide sequence ID" value="NZ_FOYZ01000016.1"/>
</dbReference>
<keyword evidence="3" id="KW-0949">S-adenosyl-L-methionine</keyword>
<dbReference type="CDD" id="cd01335">
    <property type="entry name" value="Radical_SAM"/>
    <property type="match status" value="1"/>
</dbReference>
<dbReference type="GO" id="GO:0051539">
    <property type="term" value="F:4 iron, 4 sulfur cluster binding"/>
    <property type="evidence" value="ECO:0007669"/>
    <property type="project" value="UniProtKB-KW"/>
</dbReference>
<dbReference type="SUPFAM" id="SSF102114">
    <property type="entry name" value="Radical SAM enzymes"/>
    <property type="match status" value="1"/>
</dbReference>
<dbReference type="NCBIfam" id="TIGR02495">
    <property type="entry name" value="NrdG2"/>
    <property type="match status" value="1"/>
</dbReference>
<name>A0A1I6LH16_9FIRM</name>
<dbReference type="GO" id="GO:0016829">
    <property type="term" value="F:lyase activity"/>
    <property type="evidence" value="ECO:0007669"/>
    <property type="project" value="UniProtKB-KW"/>
</dbReference>
<dbReference type="InterPro" id="IPR058240">
    <property type="entry name" value="rSAM_sf"/>
</dbReference>
<keyword evidence="6" id="KW-0411">Iron-sulfur</keyword>
<dbReference type="InterPro" id="IPR013785">
    <property type="entry name" value="Aldolase_TIM"/>
</dbReference>
<evidence type="ECO:0000256" key="4">
    <source>
        <dbReference type="ARBA" id="ARBA00022723"/>
    </source>
</evidence>
<keyword evidence="8" id="KW-0670">Pyruvate</keyword>
<dbReference type="PROSITE" id="PS51918">
    <property type="entry name" value="RADICAL_SAM"/>
    <property type="match status" value="1"/>
</dbReference>
<gene>
    <name evidence="8" type="ORF">SAMN05661086_03292</name>
</gene>
<dbReference type="OrthoDB" id="9782387at2"/>
<organism evidence="8 9">
    <name type="scientific">Anaeromicropila populeti</name>
    <dbReference type="NCBI Taxonomy" id="37658"/>
    <lineage>
        <taxon>Bacteria</taxon>
        <taxon>Bacillati</taxon>
        <taxon>Bacillota</taxon>
        <taxon>Clostridia</taxon>
        <taxon>Lachnospirales</taxon>
        <taxon>Lachnospiraceae</taxon>
        <taxon>Anaeromicropila</taxon>
    </lineage>
</organism>
<evidence type="ECO:0000256" key="5">
    <source>
        <dbReference type="ARBA" id="ARBA00023004"/>
    </source>
</evidence>
<dbReference type="SFLD" id="SFLDG01067">
    <property type="entry name" value="SPASM/twitch_domain_containing"/>
    <property type="match status" value="1"/>
</dbReference>
<evidence type="ECO:0000313" key="8">
    <source>
        <dbReference type="EMBL" id="SFS02704.1"/>
    </source>
</evidence>
<dbReference type="EMBL" id="FOYZ01000016">
    <property type="protein sequence ID" value="SFS02704.1"/>
    <property type="molecule type" value="Genomic_DNA"/>
</dbReference>
<evidence type="ECO:0000256" key="1">
    <source>
        <dbReference type="ARBA" id="ARBA00001966"/>
    </source>
</evidence>